<dbReference type="Proteomes" id="UP000095280">
    <property type="component" value="Unplaced"/>
</dbReference>
<reference evidence="4" key="1">
    <citation type="submission" date="2016-11" db="UniProtKB">
        <authorList>
            <consortium name="WormBaseParasite"/>
        </authorList>
    </citation>
    <scope>IDENTIFICATION</scope>
</reference>
<feature type="compositionally biased region" description="Polar residues" evidence="1">
    <location>
        <begin position="1255"/>
        <end position="1267"/>
    </location>
</feature>
<feature type="compositionally biased region" description="Basic and acidic residues" evidence="1">
    <location>
        <begin position="854"/>
        <end position="871"/>
    </location>
</feature>
<feature type="compositionally biased region" description="Basic residues" evidence="1">
    <location>
        <begin position="1623"/>
        <end position="1635"/>
    </location>
</feature>
<keyword evidence="2" id="KW-0472">Membrane</keyword>
<proteinExistence type="predicted"/>
<feature type="compositionally biased region" description="Polar residues" evidence="1">
    <location>
        <begin position="33"/>
        <end position="42"/>
    </location>
</feature>
<feature type="transmembrane region" description="Helical" evidence="2">
    <location>
        <begin position="317"/>
        <end position="342"/>
    </location>
</feature>
<accession>A0A1I8HV78</accession>
<feature type="transmembrane region" description="Helical" evidence="2">
    <location>
        <begin position="231"/>
        <end position="251"/>
    </location>
</feature>
<feature type="transmembrane region" description="Helical" evidence="2">
    <location>
        <begin position="263"/>
        <end position="284"/>
    </location>
</feature>
<organism evidence="3 4">
    <name type="scientific">Macrostomum lignano</name>
    <dbReference type="NCBI Taxonomy" id="282301"/>
    <lineage>
        <taxon>Eukaryota</taxon>
        <taxon>Metazoa</taxon>
        <taxon>Spiralia</taxon>
        <taxon>Lophotrochozoa</taxon>
        <taxon>Platyhelminthes</taxon>
        <taxon>Rhabditophora</taxon>
        <taxon>Macrostomorpha</taxon>
        <taxon>Macrostomida</taxon>
        <taxon>Macrostomidae</taxon>
        <taxon>Macrostomum</taxon>
    </lineage>
</organism>
<feature type="transmembrane region" description="Helical" evidence="2">
    <location>
        <begin position="157"/>
        <end position="176"/>
    </location>
</feature>
<feature type="region of interest" description="Disordered" evidence="1">
    <location>
        <begin position="1152"/>
        <end position="1178"/>
    </location>
</feature>
<feature type="region of interest" description="Disordered" evidence="1">
    <location>
        <begin position="1558"/>
        <end position="1636"/>
    </location>
</feature>
<feature type="region of interest" description="Disordered" evidence="1">
    <location>
        <begin position="1507"/>
        <end position="1534"/>
    </location>
</feature>
<feature type="compositionally biased region" description="Low complexity" evidence="1">
    <location>
        <begin position="8"/>
        <end position="32"/>
    </location>
</feature>
<feature type="transmembrane region" description="Helical" evidence="2">
    <location>
        <begin position="403"/>
        <end position="422"/>
    </location>
</feature>
<dbReference type="WBParaSite" id="maker-uti_cns_0008151-snap-gene-0.4-mRNA-1">
    <property type="protein sequence ID" value="maker-uti_cns_0008151-snap-gene-0.4-mRNA-1"/>
    <property type="gene ID" value="maker-uti_cns_0008151-snap-gene-0.4"/>
</dbReference>
<feature type="region of interest" description="Disordered" evidence="1">
    <location>
        <begin position="833"/>
        <end position="874"/>
    </location>
</feature>
<feature type="compositionally biased region" description="Low complexity" evidence="1">
    <location>
        <begin position="1591"/>
        <end position="1616"/>
    </location>
</feature>
<evidence type="ECO:0000256" key="2">
    <source>
        <dbReference type="SAM" id="Phobius"/>
    </source>
</evidence>
<evidence type="ECO:0000313" key="3">
    <source>
        <dbReference type="Proteomes" id="UP000095280"/>
    </source>
</evidence>
<name>A0A1I8HV78_9PLAT</name>
<protein>
    <submittedName>
        <fullName evidence="4">RING-type domain-containing protein</fullName>
    </submittedName>
</protein>
<feature type="region of interest" description="Disordered" evidence="1">
    <location>
        <begin position="1345"/>
        <end position="1367"/>
    </location>
</feature>
<evidence type="ECO:0000313" key="4">
    <source>
        <dbReference type="WBParaSite" id="maker-uti_cns_0008151-snap-gene-0.4-mRNA-1"/>
    </source>
</evidence>
<feature type="transmembrane region" description="Helical" evidence="2">
    <location>
        <begin position="290"/>
        <end position="310"/>
    </location>
</feature>
<feature type="compositionally biased region" description="Basic and acidic residues" evidence="1">
    <location>
        <begin position="1581"/>
        <end position="1590"/>
    </location>
</feature>
<feature type="region of interest" description="Disordered" evidence="1">
    <location>
        <begin position="1"/>
        <end position="42"/>
    </location>
</feature>
<keyword evidence="2" id="KW-1133">Transmembrane helix</keyword>
<keyword evidence="2" id="KW-0812">Transmembrane</keyword>
<feature type="region of interest" description="Disordered" evidence="1">
    <location>
        <begin position="1248"/>
        <end position="1267"/>
    </location>
</feature>
<feature type="transmembrane region" description="Helical" evidence="2">
    <location>
        <begin position="460"/>
        <end position="481"/>
    </location>
</feature>
<sequence length="2087" mass="224425">PPQPGEDSTTASSAASSTSEDSTVASSASSLTGEDSTAASSAALSIGEDSTLALSAASSAGEDSGNHGGLQIYRLLNGCRLGNHGGLQIYRLLNGADSATTAVCRSTVSSIGADSATTAVCTSTTSYSYSVSKKRKIQARTALVSNLFLGLFLLRRFVLLLLACFVLQLLASLIAFEAGLDLDGSLGQLGIVQPRALVNRHELNSETKEVSVPGAGLMAAPSALNFDSSRLHLWVVQIYIYLLFTVLVSNLSRGLWSRLFNYIRLADFISFLSPRLVAAPAALYLDGSCLNLWVFQIDVYLFFIIFLLFFRSFWSALFSWLCCIIFISFLSPRLVTAPAALYFDSSCLNLRVFKINIYFFFNIVLLLFHRFLSSLLNSIIFICLIGSRLVTAPTTLNLDSGCLHFWVFKVNIYLLLFGLFIFNRLGSSLFNWLSSISVLRLLRAGLVAAPASLNLNSSCLHLWILQIYVYFLFFIVPRLVAAPALLNLDSSCLHLWIFQIDVNLFLFLSVFLNRFSFISFIRLLRAGFMTAPAFLNLNSSRLHLWVFQIYVYLFRNPRVPCLGLGSSGAFIGCRLSSLDGCCCCPHCLKASRKKMFLQSASDGGPFDGGENWRGSDCTVARCGDFGAALLAGCVSASSPPSLPTTPPFSGFAAKYRFFKEAHLSATRSMPSDQWCRCCAAVFLGGEGGWVGAGQVRRYCAIKNSRSRRGPSPTVHPLDGFALLVAAHSRLDLAGRLVLAQFGGLLLRRVPPKIGLDDLGGVLLLRVGWVDGGLLEGGVVVEPVLDFGSQLGRIVVASFLASADQLLEVHGAEGVDVGWLGAKHLAGEALQEGHPADAARRWRRPPISLAPPGDNHFHRSDVPAENGDKDPTPWRPPFWTGVLRELPFRWATTLRFRPDHEHDPPDKVRVRGPGFQGSAKGLEDVIVQGPSMSWTSERAKPLPRTTLSRKRAVWCCALGVGRSHPQQRAQLCPRGRAFGRGGLLCLGRSSRLGPGRLRVPPALLTATGRVGLVGADAQLPKAEVDEAAVRIAPHPGVRQPQDGCEASAVDWEASAAAGRWPMAPVRLPSSLARLALLSRRRAAPEVVLSCLAAGVAGVFSEAPLRVGSTGLAEASLMVADGMAAESTAPAEAGGTVSSTAARSYTGTLEGAFKDQDQAPTNQLGKAQGGLPEHPRDEYPSKCTLQGVWDQSGPGLSTVRYRKRRFSTFKRKSMLAAHTIDCKEAATETSNGWMREQHILHIVYTANPERTKRRSSTGDSNFASQIESNLSRNSAPVPLRLSQTTDACSGGSSSHTKGDSAMKGISGATLLAGGVTLCVALCLAGQACAQAGNVKRALARLSKRFGGGGGGGGSAMKNVSPRLRDRGAGKGRRGRLDWLRLQQLAALKQRKEFQVLPLCRPCIGPQCQYFVAADLPGRPSGPRCSRVALFQAVIETPETWTLTDSLKQQVDAAHFGLQCAAFKIGYERVTNAALYRRTGLSHPSELLRRRGLQLAGLIIRAESPCRNGRSRSIHFAEGGGQPPSGPSVPADGSAEEVGDLAEAAANAQLYRQLLGRRVGGQRQEAHRVQQQAQPCGRPGAPERNAERAREQTEFAASAAASQAGGRNSQRESQQSQQQLGPAKRQQLRHQLARRNPQRQRQLLDHLLHYRHRRCSVALPTLPADVAAVEALAARPIDFSGLRARRRYRRIPQSCCGSYSTWLKLAKQLSIPHQSARNVIVKFEQTGRCRGFKERRPLDDVAGVAQPHPDEAPAAKAVVAVRIVGGAAKLAGQGAAHHHNAHISPTGHRSLHWPGVVVATVDASTSGAVAQFVEHAQPTAVEPVAGGADFHQAAGPQPATPRLLGSVLVDPGRVHHPAVLVELSLADEFQRGQRDLTRPDSCATATSQRLASESAETSVPQWPASLPAVTRHRVPGFHCRSAAAASSAPADDARAAAWRLLCLGGLALTAGGGATPQGNFRAHKRGRESNSGDALTTELLCTQPKFGRPSIQIQAKLRELNLPASIRRVGSQSQAARPQPHLALAGLLGQILGGAFEPHAAQGRQAERFHSHGVVVGVLRLCFSIFFPSGLVVIVRILLLIGLQRHLIDC</sequence>
<feature type="transmembrane region" description="Helical" evidence="2">
    <location>
        <begin position="2051"/>
        <end position="2076"/>
    </location>
</feature>
<evidence type="ECO:0000256" key="1">
    <source>
        <dbReference type="SAM" id="MobiDB-lite"/>
    </source>
</evidence>
<keyword evidence="3" id="KW-1185">Reference proteome</keyword>